<dbReference type="EMBL" id="QURR01000053">
    <property type="protein sequence ID" value="RGE39405.1"/>
    <property type="molecule type" value="Genomic_DNA"/>
</dbReference>
<evidence type="ECO:0000256" key="1">
    <source>
        <dbReference type="SAM" id="SignalP"/>
    </source>
</evidence>
<keyword evidence="3" id="KW-1185">Reference proteome</keyword>
<keyword evidence="1" id="KW-0732">Signal</keyword>
<feature type="signal peptide" evidence="1">
    <location>
        <begin position="1"/>
        <end position="23"/>
    </location>
</feature>
<sequence>MMKMLRWTLLAIGFWGSAHIGMAQQVLAPAAAPQDKLAQAAASVGVQKCMPAIRRLSALTIQGSRSHDVLLDWDRKQPDAGPFFSLIGMEFPNAGVAASVTAVPDANASTCTIAAERISVAPFTCASIAQSELPGYQMFRLLPTYAVYTDPKEPTSSVSLIDSPPGCLVIRRFVEYHWQDPAAAVSQPVAKPPAKR</sequence>
<proteinExistence type="predicted"/>
<dbReference type="OrthoDB" id="8851605at2"/>
<reference evidence="2 3" key="1">
    <citation type="submission" date="2018-08" db="EMBL/GenBank/DDBJ databases">
        <title>Comamonas testosteroni strain SWCO2.</title>
        <authorList>
            <person name="Jiang N."/>
            <person name="Zhang X.Z."/>
        </authorList>
    </citation>
    <scope>NUCLEOTIDE SEQUENCE [LARGE SCALE GENOMIC DNA]</scope>
    <source>
        <strain evidence="2 3">SWCO2</strain>
    </source>
</reference>
<protein>
    <recommendedName>
        <fullName evidence="4">Lipoprotein</fullName>
    </recommendedName>
</protein>
<feature type="chain" id="PRO_5016877238" description="Lipoprotein" evidence="1">
    <location>
        <begin position="24"/>
        <end position="196"/>
    </location>
</feature>
<dbReference type="AlphaFoldDB" id="A0A373F7C1"/>
<evidence type="ECO:0000313" key="2">
    <source>
        <dbReference type="EMBL" id="RGE39405.1"/>
    </source>
</evidence>
<accession>A0A373F7C1</accession>
<evidence type="ECO:0008006" key="4">
    <source>
        <dbReference type="Google" id="ProtNLM"/>
    </source>
</evidence>
<gene>
    <name evidence="2" type="ORF">DZC30_21940</name>
</gene>
<dbReference type="Proteomes" id="UP000261948">
    <property type="component" value="Unassembled WGS sequence"/>
</dbReference>
<comment type="caution">
    <text evidence="2">The sequence shown here is derived from an EMBL/GenBank/DDBJ whole genome shotgun (WGS) entry which is preliminary data.</text>
</comment>
<evidence type="ECO:0000313" key="3">
    <source>
        <dbReference type="Proteomes" id="UP000261948"/>
    </source>
</evidence>
<organism evidence="2 3">
    <name type="scientific">Comamonas testosteroni</name>
    <name type="common">Pseudomonas testosteroni</name>
    <dbReference type="NCBI Taxonomy" id="285"/>
    <lineage>
        <taxon>Bacteria</taxon>
        <taxon>Pseudomonadati</taxon>
        <taxon>Pseudomonadota</taxon>
        <taxon>Betaproteobacteria</taxon>
        <taxon>Burkholderiales</taxon>
        <taxon>Comamonadaceae</taxon>
        <taxon>Comamonas</taxon>
    </lineage>
</organism>
<name>A0A373F7C1_COMTE</name>